<keyword evidence="4" id="KW-0186">Copper</keyword>
<evidence type="ECO:0008006" key="12">
    <source>
        <dbReference type="Google" id="ProtNLM"/>
    </source>
</evidence>
<reference evidence="10 11" key="1">
    <citation type="submission" date="2019-04" db="EMBL/GenBank/DDBJ databases">
        <title>Comparative genomics and transcriptomics to analyze fruiting body development in filamentous ascomycetes.</title>
        <authorList>
            <consortium name="DOE Joint Genome Institute"/>
            <person name="Lutkenhaus R."/>
            <person name="Traeger S."/>
            <person name="Breuer J."/>
            <person name="Kuo A."/>
            <person name="Lipzen A."/>
            <person name="Pangilinan J."/>
            <person name="Dilworth D."/>
            <person name="Sandor L."/>
            <person name="Poggeler S."/>
            <person name="Barry K."/>
            <person name="Grigoriev I.V."/>
            <person name="Nowrousian M."/>
        </authorList>
    </citation>
    <scope>NUCLEOTIDE SEQUENCE [LARGE SCALE GENOMIC DNA]</scope>
    <source>
        <strain evidence="10 11">CBS 389.68</strain>
    </source>
</reference>
<accession>A0A4S2N5F1</accession>
<evidence type="ECO:0000256" key="4">
    <source>
        <dbReference type="ARBA" id="ARBA00023008"/>
    </source>
</evidence>
<evidence type="ECO:0000256" key="5">
    <source>
        <dbReference type="SAM" id="MobiDB-lite"/>
    </source>
</evidence>
<dbReference type="SUPFAM" id="SSF49503">
    <property type="entry name" value="Cupredoxins"/>
    <property type="match status" value="3"/>
</dbReference>
<dbReference type="STRING" id="341454.A0A4S2N5F1"/>
<comment type="similarity">
    <text evidence="1">Belongs to the multicopper oxidase family.</text>
</comment>
<dbReference type="InParanoid" id="A0A4S2N5F1"/>
<evidence type="ECO:0000256" key="3">
    <source>
        <dbReference type="ARBA" id="ARBA00023002"/>
    </source>
</evidence>
<keyword evidence="3" id="KW-0560">Oxidoreductase</keyword>
<evidence type="ECO:0000259" key="9">
    <source>
        <dbReference type="Pfam" id="PF07732"/>
    </source>
</evidence>
<dbReference type="Gene3D" id="2.60.40.420">
    <property type="entry name" value="Cupredoxins - blue copper proteins"/>
    <property type="match status" value="3"/>
</dbReference>
<sequence>MFTTRIVWEIWVGLLLAAVAASGGVIVDRKAWKEGFDINTDYHDHWPNTGVLREYWLNIQNVTLAPDGFERKNILAFNGTVPGPAIVADWGDTIRVHLTNHLQNNGTGIHWHGQRMYRKNLHDGVSGVTECPVAPGATTVYEYQATQYGTSWYHSHFGLQYGDGAFGPVVINGPASAQYDHDLGPIMIHDWQHESIDTVFHRWHQSKKTGLPYSPNGLINGKNTCPKQQRDKKECKSDGERWETTLQRGKKYRLRLVNASVDNHMKVSLDGHKMWVIAADFVPVKPFEVEWLDMAIGQRYDVVIHATGRQPSYWFRAVSQDSCSFQSNPNDIKAIFRLADSTRRGFSGHRISPRSPFSSLFNPLSPLLTPRSNLNASTPVPPPPLNPTSKPFNTSDFCADPPSSSLLPIVPKTPPPVPQNLTTLTTDLQKDHNGLFQWTINKSPLSLDPSNPTVFTPGNGSLNANIYECGYETPWVFVKIESGVDIAHPIHLHGHDFLILDEGEGAENRNPPRRDTATLEQGGKMLIAFQPDNPGAWLMHCHIIWHQDMGFGIQFLESVEHMEKPSQLHKDMCTAWDKYQ</sequence>
<dbReference type="EMBL" id="ML220112">
    <property type="protein sequence ID" value="TGZ84451.1"/>
    <property type="molecule type" value="Genomic_DNA"/>
</dbReference>
<dbReference type="CDD" id="cd13901">
    <property type="entry name" value="CuRO_3_MaLCC_like"/>
    <property type="match status" value="1"/>
</dbReference>
<evidence type="ECO:0000313" key="11">
    <source>
        <dbReference type="Proteomes" id="UP000298138"/>
    </source>
</evidence>
<dbReference type="FunFam" id="2.60.40.420:FF:000045">
    <property type="entry name" value="Laccase 2"/>
    <property type="match status" value="1"/>
</dbReference>
<feature type="domain" description="Plastocyanin-like" evidence="9">
    <location>
        <begin position="59"/>
        <end position="175"/>
    </location>
</feature>
<keyword evidence="2" id="KW-0479">Metal-binding</keyword>
<dbReference type="OrthoDB" id="2121828at2759"/>
<keyword evidence="6" id="KW-0812">Transmembrane</keyword>
<keyword evidence="6" id="KW-1133">Transmembrane helix</keyword>
<evidence type="ECO:0000256" key="2">
    <source>
        <dbReference type="ARBA" id="ARBA00022723"/>
    </source>
</evidence>
<dbReference type="Pfam" id="PF07732">
    <property type="entry name" value="Cu-oxidase_3"/>
    <property type="match status" value="1"/>
</dbReference>
<evidence type="ECO:0000259" key="8">
    <source>
        <dbReference type="Pfam" id="PF07731"/>
    </source>
</evidence>
<dbReference type="Pfam" id="PF00394">
    <property type="entry name" value="Cu-oxidase"/>
    <property type="match status" value="1"/>
</dbReference>
<evidence type="ECO:0000256" key="6">
    <source>
        <dbReference type="SAM" id="Phobius"/>
    </source>
</evidence>
<dbReference type="InterPro" id="IPR045087">
    <property type="entry name" value="Cu-oxidase_fam"/>
</dbReference>
<dbReference type="CDD" id="cd13880">
    <property type="entry name" value="CuRO_2_MaLCC_like"/>
    <property type="match status" value="1"/>
</dbReference>
<keyword evidence="6" id="KW-0472">Membrane</keyword>
<dbReference type="Proteomes" id="UP000298138">
    <property type="component" value="Unassembled WGS sequence"/>
</dbReference>
<proteinExistence type="inferred from homology"/>
<organism evidence="10 11">
    <name type="scientific">Ascodesmis nigricans</name>
    <dbReference type="NCBI Taxonomy" id="341454"/>
    <lineage>
        <taxon>Eukaryota</taxon>
        <taxon>Fungi</taxon>
        <taxon>Dikarya</taxon>
        <taxon>Ascomycota</taxon>
        <taxon>Pezizomycotina</taxon>
        <taxon>Pezizomycetes</taxon>
        <taxon>Pezizales</taxon>
        <taxon>Ascodesmidaceae</taxon>
        <taxon>Ascodesmis</taxon>
    </lineage>
</organism>
<protein>
    <recommendedName>
        <fullName evidence="12">Multicopper oxidase</fullName>
    </recommendedName>
</protein>
<dbReference type="InterPro" id="IPR011707">
    <property type="entry name" value="Cu-oxidase-like_N"/>
</dbReference>
<keyword evidence="11" id="KW-1185">Reference proteome</keyword>
<feature type="domain" description="Plastocyanin-like" evidence="7">
    <location>
        <begin position="185"/>
        <end position="324"/>
    </location>
</feature>
<dbReference type="InterPro" id="IPR001117">
    <property type="entry name" value="Cu-oxidase_2nd"/>
</dbReference>
<feature type="non-terminal residue" evidence="10">
    <location>
        <position position="580"/>
    </location>
</feature>
<feature type="domain" description="Plastocyanin-like" evidence="8">
    <location>
        <begin position="459"/>
        <end position="559"/>
    </location>
</feature>
<name>A0A4S2N5F1_9PEZI</name>
<dbReference type="AlphaFoldDB" id="A0A4S2N5F1"/>
<dbReference type="PANTHER" id="PTHR11709">
    <property type="entry name" value="MULTI-COPPER OXIDASE"/>
    <property type="match status" value="1"/>
</dbReference>
<evidence type="ECO:0000256" key="1">
    <source>
        <dbReference type="ARBA" id="ARBA00010609"/>
    </source>
</evidence>
<feature type="region of interest" description="Disordered" evidence="5">
    <location>
        <begin position="215"/>
        <end position="238"/>
    </location>
</feature>
<dbReference type="FunCoup" id="A0A4S2N5F1">
    <property type="interactions" value="723"/>
</dbReference>
<evidence type="ECO:0000313" key="10">
    <source>
        <dbReference type="EMBL" id="TGZ84451.1"/>
    </source>
</evidence>
<gene>
    <name evidence="10" type="ORF">EX30DRAFT_313040</name>
</gene>
<dbReference type="GO" id="GO:0005507">
    <property type="term" value="F:copper ion binding"/>
    <property type="evidence" value="ECO:0007669"/>
    <property type="project" value="InterPro"/>
</dbReference>
<dbReference type="Pfam" id="PF07731">
    <property type="entry name" value="Cu-oxidase_2"/>
    <property type="match status" value="1"/>
</dbReference>
<dbReference type="CDD" id="cd13854">
    <property type="entry name" value="CuRO_1_MaLCC_like"/>
    <property type="match status" value="1"/>
</dbReference>
<dbReference type="GO" id="GO:0016491">
    <property type="term" value="F:oxidoreductase activity"/>
    <property type="evidence" value="ECO:0007669"/>
    <property type="project" value="UniProtKB-KW"/>
</dbReference>
<feature type="transmembrane region" description="Helical" evidence="6">
    <location>
        <begin position="6"/>
        <end position="27"/>
    </location>
</feature>
<dbReference type="PANTHER" id="PTHR11709:SF71">
    <property type="entry name" value="OXIDOREDUCTASE TPCJ"/>
    <property type="match status" value="1"/>
</dbReference>
<feature type="compositionally biased region" description="Basic and acidic residues" evidence="5">
    <location>
        <begin position="228"/>
        <end position="238"/>
    </location>
</feature>
<evidence type="ECO:0000259" key="7">
    <source>
        <dbReference type="Pfam" id="PF00394"/>
    </source>
</evidence>
<dbReference type="InterPro" id="IPR011706">
    <property type="entry name" value="Cu-oxidase_C"/>
</dbReference>
<dbReference type="InterPro" id="IPR008972">
    <property type="entry name" value="Cupredoxin"/>
</dbReference>
<dbReference type="FunFam" id="2.60.40.420:FF:000021">
    <property type="entry name" value="Extracellular dihydrogeodin oxidase/laccase"/>
    <property type="match status" value="1"/>
</dbReference>